<dbReference type="Proteomes" id="UP000433104">
    <property type="component" value="Unassembled WGS sequence"/>
</dbReference>
<dbReference type="InterPro" id="IPR003115">
    <property type="entry name" value="ParB_N"/>
</dbReference>
<name>A0A844ZI00_9SPHN</name>
<evidence type="ECO:0000259" key="2">
    <source>
        <dbReference type="SMART" id="SM00470"/>
    </source>
</evidence>
<dbReference type="GO" id="GO:0007059">
    <property type="term" value="P:chromosome segregation"/>
    <property type="evidence" value="ECO:0007669"/>
    <property type="project" value="TreeGrafter"/>
</dbReference>
<feature type="domain" description="ParB-like N-terminal" evidence="2">
    <location>
        <begin position="9"/>
        <end position="97"/>
    </location>
</feature>
<dbReference type="EMBL" id="WTYW01000003">
    <property type="protein sequence ID" value="MXO86610.1"/>
    <property type="molecule type" value="Genomic_DNA"/>
</dbReference>
<comment type="similarity">
    <text evidence="1">Belongs to the ParB family.</text>
</comment>
<dbReference type="Gene3D" id="1.10.10.2830">
    <property type="match status" value="1"/>
</dbReference>
<dbReference type="SUPFAM" id="SSF110849">
    <property type="entry name" value="ParB/Sulfiredoxin"/>
    <property type="match status" value="1"/>
</dbReference>
<proteinExistence type="inferred from homology"/>
<dbReference type="InterPro" id="IPR011111">
    <property type="entry name" value="Plasmid_RepB"/>
</dbReference>
<evidence type="ECO:0000313" key="3">
    <source>
        <dbReference type="EMBL" id="MXO86610.1"/>
    </source>
</evidence>
<dbReference type="RefSeq" id="WP_160683878.1">
    <property type="nucleotide sequence ID" value="NZ_WTYW01000003.1"/>
</dbReference>
<keyword evidence="4" id="KW-1185">Reference proteome</keyword>
<dbReference type="GO" id="GO:0005694">
    <property type="term" value="C:chromosome"/>
    <property type="evidence" value="ECO:0007669"/>
    <property type="project" value="TreeGrafter"/>
</dbReference>
<protein>
    <submittedName>
        <fullName evidence="3">ParB/RepB/Spo0J family partition protein</fullName>
    </submittedName>
</protein>
<accession>A0A844ZI00</accession>
<dbReference type="AlphaFoldDB" id="A0A844ZI00"/>
<evidence type="ECO:0000313" key="4">
    <source>
        <dbReference type="Proteomes" id="UP000433104"/>
    </source>
</evidence>
<organism evidence="3 4">
    <name type="scientific">Parapontixanthobacter aurantiacus</name>
    <dbReference type="NCBI Taxonomy" id="1463599"/>
    <lineage>
        <taxon>Bacteria</taxon>
        <taxon>Pseudomonadati</taxon>
        <taxon>Pseudomonadota</taxon>
        <taxon>Alphaproteobacteria</taxon>
        <taxon>Sphingomonadales</taxon>
        <taxon>Erythrobacteraceae</taxon>
        <taxon>Parapontixanthobacter</taxon>
    </lineage>
</organism>
<dbReference type="SUPFAM" id="SSF109709">
    <property type="entry name" value="KorB DNA-binding domain-like"/>
    <property type="match status" value="1"/>
</dbReference>
<sequence length="294" mass="32662">MSDASTEIRQVPIDLITVLNPRVRNKRVFQELVDSIASLGLKKPITVSQRPGKNRYDLVCGQGRLEAFIALGASEIPAMIVEASEEDCFVMSLVENLARRQHSPLELVHGIGELSQRGYSHAEIAKKVGFSVDYVAAICVLLEQGEEKLINAVERGTIPHSIAMEIARAKEGEVQKALAEAYEQNKLPGNQVLAIRQIIEQRKVSGKQVHRGSGKDVRTRRVSSETLIRSYQRETERQKLLIKRALLARSRLLFVSNALRRLLADEHFVTLMRAEGITSLPEALAERVGTGISP</sequence>
<gene>
    <name evidence="3" type="ORF">GRI38_11300</name>
</gene>
<comment type="caution">
    <text evidence="3">The sequence shown here is derived from an EMBL/GenBank/DDBJ whole genome shotgun (WGS) entry which is preliminary data.</text>
</comment>
<dbReference type="OrthoDB" id="248048at2"/>
<dbReference type="Pfam" id="PF02195">
    <property type="entry name" value="ParB_N"/>
    <property type="match status" value="1"/>
</dbReference>
<dbReference type="InterPro" id="IPR050336">
    <property type="entry name" value="Chromosome_partition/occlusion"/>
</dbReference>
<dbReference type="SMART" id="SM00470">
    <property type="entry name" value="ParB"/>
    <property type="match status" value="1"/>
</dbReference>
<dbReference type="Pfam" id="PF07506">
    <property type="entry name" value="RepB"/>
    <property type="match status" value="1"/>
</dbReference>
<dbReference type="CDD" id="cd16411">
    <property type="entry name" value="ParB_N_like"/>
    <property type="match status" value="1"/>
</dbReference>
<dbReference type="Gene3D" id="3.90.1530.30">
    <property type="match status" value="1"/>
</dbReference>
<dbReference type="PANTHER" id="PTHR33375:SF1">
    <property type="entry name" value="CHROMOSOME-PARTITIONING PROTEIN PARB-RELATED"/>
    <property type="match status" value="1"/>
</dbReference>
<dbReference type="GO" id="GO:0003677">
    <property type="term" value="F:DNA binding"/>
    <property type="evidence" value="ECO:0007669"/>
    <property type="project" value="InterPro"/>
</dbReference>
<dbReference type="InterPro" id="IPR036086">
    <property type="entry name" value="ParB/Sulfiredoxin_sf"/>
</dbReference>
<dbReference type="PANTHER" id="PTHR33375">
    <property type="entry name" value="CHROMOSOME-PARTITIONING PROTEIN PARB-RELATED"/>
    <property type="match status" value="1"/>
</dbReference>
<evidence type="ECO:0000256" key="1">
    <source>
        <dbReference type="ARBA" id="ARBA00006295"/>
    </source>
</evidence>
<dbReference type="InterPro" id="IPR004437">
    <property type="entry name" value="ParB/RepB/Spo0J"/>
</dbReference>
<reference evidence="3 4" key="1">
    <citation type="submission" date="2019-12" db="EMBL/GenBank/DDBJ databases">
        <title>Genomic-based taxomic classification of the family Erythrobacteraceae.</title>
        <authorList>
            <person name="Xu L."/>
        </authorList>
    </citation>
    <scope>NUCLEOTIDE SEQUENCE [LARGE SCALE GENOMIC DNA]</scope>
    <source>
        <strain evidence="3 4">MCCC 1A09962</strain>
    </source>
</reference>
<dbReference type="NCBIfam" id="TIGR00180">
    <property type="entry name" value="parB_part"/>
    <property type="match status" value="1"/>
</dbReference>